<feature type="region of interest" description="Disordered" evidence="1">
    <location>
        <begin position="1"/>
        <end position="114"/>
    </location>
</feature>
<name>A0A0D6LTY5_9BILA</name>
<gene>
    <name evidence="2" type="ORF">ANCCEY_06241</name>
</gene>
<feature type="compositionally biased region" description="Polar residues" evidence="1">
    <location>
        <begin position="1"/>
        <end position="13"/>
    </location>
</feature>
<proteinExistence type="predicted"/>
<keyword evidence="3" id="KW-1185">Reference proteome</keyword>
<reference evidence="2 3" key="1">
    <citation type="submission" date="2013-05" db="EMBL/GenBank/DDBJ databases">
        <title>Draft genome of the parasitic nematode Anyclostoma ceylanicum.</title>
        <authorList>
            <person name="Mitreva M."/>
        </authorList>
    </citation>
    <scope>NUCLEOTIDE SEQUENCE [LARGE SCALE GENOMIC DNA]</scope>
</reference>
<dbReference type="Proteomes" id="UP000054495">
    <property type="component" value="Unassembled WGS sequence"/>
</dbReference>
<evidence type="ECO:0000313" key="3">
    <source>
        <dbReference type="Proteomes" id="UP000054495"/>
    </source>
</evidence>
<dbReference type="EMBL" id="KE124933">
    <property type="protein sequence ID" value="EPB74663.1"/>
    <property type="molecule type" value="Genomic_DNA"/>
</dbReference>
<dbReference type="AlphaFoldDB" id="A0A0D6LTY5"/>
<evidence type="ECO:0000256" key="1">
    <source>
        <dbReference type="SAM" id="MobiDB-lite"/>
    </source>
</evidence>
<evidence type="ECO:0000313" key="2">
    <source>
        <dbReference type="EMBL" id="EPB74663.1"/>
    </source>
</evidence>
<organism evidence="2 3">
    <name type="scientific">Ancylostoma ceylanicum</name>
    <dbReference type="NCBI Taxonomy" id="53326"/>
    <lineage>
        <taxon>Eukaryota</taxon>
        <taxon>Metazoa</taxon>
        <taxon>Ecdysozoa</taxon>
        <taxon>Nematoda</taxon>
        <taxon>Chromadorea</taxon>
        <taxon>Rhabditida</taxon>
        <taxon>Rhabditina</taxon>
        <taxon>Rhabditomorpha</taxon>
        <taxon>Strongyloidea</taxon>
        <taxon>Ancylostomatidae</taxon>
        <taxon>Ancylostomatinae</taxon>
        <taxon>Ancylostoma</taxon>
    </lineage>
</organism>
<protein>
    <submittedName>
        <fullName evidence="2">Uncharacterized protein</fullName>
    </submittedName>
</protein>
<accession>A0A0D6LTY5</accession>
<feature type="compositionally biased region" description="Low complexity" evidence="1">
    <location>
        <begin position="25"/>
        <end position="37"/>
    </location>
</feature>
<sequence>MSDNDSVHSNQSEDLFLNDEDSCDVADVVQAGVQAGQSTETSFPDVAKPSGSGHNAHGDMTLLNHRELSSSSPKSEAAESKMQVRGLPDSANPSTAHDCGSLEQASDSSKECSLRDNVEQSIARLERGNNDGENTFGRYMQLKKDKLRYQVNVLDRPHSITSEIFKGISIFVNGYTGATPCAMSSAWCYE</sequence>